<accession>A0A226DKU8</accession>
<dbReference type="Gene3D" id="3.40.190.10">
    <property type="entry name" value="Periplasmic binding protein-like II"/>
    <property type="match status" value="5"/>
</dbReference>
<comment type="caution">
    <text evidence="6">The sequence shown here is derived from an EMBL/GenBank/DDBJ whole genome shotgun (WGS) entry which is preliminary data.</text>
</comment>
<dbReference type="FunFam" id="3.40.190.10:FF:000095">
    <property type="entry name" value="Lactotransferrin"/>
    <property type="match status" value="1"/>
</dbReference>
<dbReference type="AlphaFoldDB" id="A0A226DKU8"/>
<evidence type="ECO:0000256" key="2">
    <source>
        <dbReference type="ARBA" id="ARBA00022525"/>
    </source>
</evidence>
<protein>
    <submittedName>
        <fullName evidence="6">Melanotransferrin</fullName>
    </submittedName>
</protein>
<dbReference type="PRINTS" id="PR00422">
    <property type="entry name" value="TRANSFERRIN"/>
</dbReference>
<dbReference type="OMA" id="DEWSINS"/>
<evidence type="ECO:0000313" key="6">
    <source>
        <dbReference type="EMBL" id="OXA45819.1"/>
    </source>
</evidence>
<dbReference type="GO" id="GO:0005769">
    <property type="term" value="C:early endosome"/>
    <property type="evidence" value="ECO:0007669"/>
    <property type="project" value="TreeGrafter"/>
</dbReference>
<sequence>MWVIKCGQVLCAVMMLVGYACGQNFYGTPAPDRENTVIWCTVNQEEQRKCEAMSEILKTNPLYNEFGQRAEINQLNCTQTYNKDECMVMLDNNVADMTTLDPGEVFVGGREHSLVPFMEERYTEGLYSVAVVSKRSDIRSLYDIRGKKACFAGVGTLAGWITPMDKLLKKGGMEIVDCNNHVKSALSYFGPSCAVNSLSDKYNPLGDNSHKLCESCGSELPGVRCTSNDPYSGYEGALMCLMDKGEIAFLKHSSIQEYYTKLNDLLAYAHQENERLNNPYGQTSTTEFPFFLGNRPTTTSTTQSPFFPFQQPTRNNSAFGNNDLFDRRSRFEAESPNHPDAAASPGESNAIRGPRSYSSFKETYELLCEDGTRRDIDDWRYCNWGLLPSHAIVTSSAKLYRPTRKRYQEFIENMFRQFGGVDGTQQQQGQQGQGQGQIVNKNFRMFDSIPRYGNRSNLLFQDATIGFRAIHENDQTYVKYLGRHMDAILGIRACPVEKISLCITSDAEYNKCVKMRQALNAQLLKPEMTCEKGHSHVDCIQRISQGNADTAILDAGDVYTAGYHYNLIPVMSEIYNTRNTKLGEPEYFAVAVAYQGDADTELTYLKGKYSCHSGIGHGAGWIIPMAYLISSGRMRNYGCDSVTAASQYFTKSCVPGALSKEHTFGSQHSNLCDLCRGQSFSYCSRDASEDFYGHTGALRCLIEGGGQVAFVKHTTVSEVTDGKRRETWARNTLSGDYELLCRDGTRAPVTDYERCNLGKVKANAVVVRGGGSYNHNQTTAIINLFLYAQQYYGRKDEDDFNFGMFYSAPPYSDLIFQDAAQQLKVIPQEQRNYRDYLGKTFLKARALVDCRAHAGRTDAMTSRFLMGGVLLLLVLPRFLSFGQDGIIITS</sequence>
<evidence type="ECO:0000259" key="5">
    <source>
        <dbReference type="PROSITE" id="PS51408"/>
    </source>
</evidence>
<dbReference type="SUPFAM" id="SSF53850">
    <property type="entry name" value="Periplasmic binding protein-like II"/>
    <property type="match status" value="3"/>
</dbReference>
<feature type="domain" description="Transferrin-like" evidence="5">
    <location>
        <begin position="499"/>
        <end position="850"/>
    </location>
</feature>
<feature type="region of interest" description="Disordered" evidence="3">
    <location>
        <begin position="332"/>
        <end position="355"/>
    </location>
</feature>
<dbReference type="GO" id="GO:0055037">
    <property type="term" value="C:recycling endosome"/>
    <property type="evidence" value="ECO:0007669"/>
    <property type="project" value="TreeGrafter"/>
</dbReference>
<dbReference type="PANTHER" id="PTHR11485">
    <property type="entry name" value="TRANSFERRIN"/>
    <property type="match status" value="1"/>
</dbReference>
<comment type="subcellular location">
    <subcellularLocation>
        <location evidence="1">Secreted</location>
    </subcellularLocation>
</comment>
<dbReference type="CDD" id="cd13529">
    <property type="entry name" value="PBP2_transferrin"/>
    <property type="match status" value="2"/>
</dbReference>
<dbReference type="PANTHER" id="PTHR11485:SF29">
    <property type="entry name" value="TRANSFERRIN 2"/>
    <property type="match status" value="1"/>
</dbReference>
<evidence type="ECO:0000256" key="1">
    <source>
        <dbReference type="ARBA" id="ARBA00004613"/>
    </source>
</evidence>
<keyword evidence="4" id="KW-0732">Signal</keyword>
<name>A0A226DKU8_FOLCA</name>
<feature type="chain" id="PRO_5013370758" evidence="4">
    <location>
        <begin position="23"/>
        <end position="890"/>
    </location>
</feature>
<evidence type="ECO:0000256" key="4">
    <source>
        <dbReference type="SAM" id="SignalP"/>
    </source>
</evidence>
<evidence type="ECO:0000256" key="3">
    <source>
        <dbReference type="SAM" id="MobiDB-lite"/>
    </source>
</evidence>
<dbReference type="PROSITE" id="PS51257">
    <property type="entry name" value="PROKAR_LIPOPROTEIN"/>
    <property type="match status" value="1"/>
</dbReference>
<dbReference type="SMART" id="SM00094">
    <property type="entry name" value="TR_FER"/>
    <property type="match status" value="2"/>
</dbReference>
<keyword evidence="7" id="KW-1185">Reference proteome</keyword>
<keyword evidence="2" id="KW-0964">Secreted</keyword>
<dbReference type="InterPro" id="IPR001156">
    <property type="entry name" value="Transferrin-like_dom"/>
</dbReference>
<dbReference type="EMBL" id="LNIX01000017">
    <property type="protein sequence ID" value="OXA45819.1"/>
    <property type="molecule type" value="Genomic_DNA"/>
</dbReference>
<organism evidence="6 7">
    <name type="scientific">Folsomia candida</name>
    <name type="common">Springtail</name>
    <dbReference type="NCBI Taxonomy" id="158441"/>
    <lineage>
        <taxon>Eukaryota</taxon>
        <taxon>Metazoa</taxon>
        <taxon>Ecdysozoa</taxon>
        <taxon>Arthropoda</taxon>
        <taxon>Hexapoda</taxon>
        <taxon>Collembola</taxon>
        <taxon>Entomobryomorpha</taxon>
        <taxon>Isotomoidea</taxon>
        <taxon>Isotomidae</taxon>
        <taxon>Proisotominae</taxon>
        <taxon>Folsomia</taxon>
    </lineage>
</organism>
<dbReference type="GO" id="GO:0005886">
    <property type="term" value="C:plasma membrane"/>
    <property type="evidence" value="ECO:0007669"/>
    <property type="project" value="TreeGrafter"/>
</dbReference>
<proteinExistence type="predicted"/>
<gene>
    <name evidence="6" type="ORF">Fcan01_19577</name>
</gene>
<dbReference type="Proteomes" id="UP000198287">
    <property type="component" value="Unassembled WGS sequence"/>
</dbReference>
<feature type="domain" description="Transferrin-like" evidence="5">
    <location>
        <begin position="37"/>
        <end position="486"/>
    </location>
</feature>
<dbReference type="Pfam" id="PF00405">
    <property type="entry name" value="Transferrin"/>
    <property type="match status" value="3"/>
</dbReference>
<reference evidence="6 7" key="1">
    <citation type="submission" date="2015-12" db="EMBL/GenBank/DDBJ databases">
        <title>The genome of Folsomia candida.</title>
        <authorList>
            <person name="Faddeeva A."/>
            <person name="Derks M.F."/>
            <person name="Anvar Y."/>
            <person name="Smit S."/>
            <person name="Van Straalen N."/>
            <person name="Roelofs D."/>
        </authorList>
    </citation>
    <scope>NUCLEOTIDE SEQUENCE [LARGE SCALE GENOMIC DNA]</scope>
    <source>
        <strain evidence="6 7">VU population</strain>
        <tissue evidence="6">Whole body</tissue>
    </source>
</reference>
<evidence type="ECO:0000313" key="7">
    <source>
        <dbReference type="Proteomes" id="UP000198287"/>
    </source>
</evidence>
<dbReference type="GO" id="GO:0006826">
    <property type="term" value="P:iron ion transport"/>
    <property type="evidence" value="ECO:0007669"/>
    <property type="project" value="TreeGrafter"/>
</dbReference>
<dbReference type="PROSITE" id="PS51408">
    <property type="entry name" value="TRANSFERRIN_LIKE_4"/>
    <property type="match status" value="2"/>
</dbReference>
<dbReference type="OrthoDB" id="9981115at2759"/>
<dbReference type="STRING" id="158441.A0A226DKU8"/>
<dbReference type="GO" id="GO:0005615">
    <property type="term" value="C:extracellular space"/>
    <property type="evidence" value="ECO:0007669"/>
    <property type="project" value="TreeGrafter"/>
</dbReference>
<feature type="signal peptide" evidence="4">
    <location>
        <begin position="1"/>
        <end position="22"/>
    </location>
</feature>